<protein>
    <submittedName>
        <fullName evidence="1">Uncharacterized protein</fullName>
    </submittedName>
</protein>
<organism evidence="1 2">
    <name type="scientific">Candidatus Eisenbergiella intestinigallinarum</name>
    <dbReference type="NCBI Taxonomy" id="2838549"/>
    <lineage>
        <taxon>Bacteria</taxon>
        <taxon>Bacillati</taxon>
        <taxon>Bacillota</taxon>
        <taxon>Clostridia</taxon>
        <taxon>Lachnospirales</taxon>
        <taxon>Lachnospiraceae</taxon>
        <taxon>Eisenbergiella</taxon>
    </lineage>
</organism>
<proteinExistence type="predicted"/>
<dbReference type="AlphaFoldDB" id="A0A9D2QIU5"/>
<dbReference type="EMBL" id="DWVS01000265">
    <property type="protein sequence ID" value="HJC88415.1"/>
    <property type="molecule type" value="Genomic_DNA"/>
</dbReference>
<reference evidence="1" key="1">
    <citation type="journal article" date="2021" name="PeerJ">
        <title>Extensive microbial diversity within the chicken gut microbiome revealed by metagenomics and culture.</title>
        <authorList>
            <person name="Gilroy R."/>
            <person name="Ravi A."/>
            <person name="Getino M."/>
            <person name="Pursley I."/>
            <person name="Horton D.L."/>
            <person name="Alikhan N.F."/>
            <person name="Baker D."/>
            <person name="Gharbi K."/>
            <person name="Hall N."/>
            <person name="Watson M."/>
            <person name="Adriaenssens E.M."/>
            <person name="Foster-Nyarko E."/>
            <person name="Jarju S."/>
            <person name="Secka A."/>
            <person name="Antonio M."/>
            <person name="Oren A."/>
            <person name="Chaudhuri R.R."/>
            <person name="La Ragione R."/>
            <person name="Hildebrand F."/>
            <person name="Pallen M.J."/>
        </authorList>
    </citation>
    <scope>NUCLEOTIDE SEQUENCE</scope>
    <source>
        <strain evidence="1">ChiBcec1-1630</strain>
    </source>
</reference>
<sequence length="181" mass="19836">MIFQIRPVLGGFQLFGTAAQSVSASAGAAGRSFGTSGERISILQKKLTGSAKLIRSGGEIIGETEIIRKEGKTFYLARKKDKMCAKAELTCRPCSGAVSLIRPPQGVHLDMDTPYGRWQADRQQDQSVLFIRESTVIGKISPFFSIRPQIFACAGDYPAAFWAVMYVFASYMMHEGDVDII</sequence>
<evidence type="ECO:0000313" key="1">
    <source>
        <dbReference type="EMBL" id="HJC88415.1"/>
    </source>
</evidence>
<reference evidence="1" key="2">
    <citation type="submission" date="2021-04" db="EMBL/GenBank/DDBJ databases">
        <authorList>
            <person name="Gilroy R."/>
        </authorList>
    </citation>
    <scope>NUCLEOTIDE SEQUENCE</scope>
    <source>
        <strain evidence="1">ChiBcec1-1630</strain>
    </source>
</reference>
<accession>A0A9D2QIU5</accession>
<evidence type="ECO:0000313" key="2">
    <source>
        <dbReference type="Proteomes" id="UP000823922"/>
    </source>
</evidence>
<comment type="caution">
    <text evidence="1">The sequence shown here is derived from an EMBL/GenBank/DDBJ whole genome shotgun (WGS) entry which is preliminary data.</text>
</comment>
<name>A0A9D2QIU5_9FIRM</name>
<gene>
    <name evidence="1" type="ORF">H9926_10415</name>
</gene>
<dbReference type="Proteomes" id="UP000823922">
    <property type="component" value="Unassembled WGS sequence"/>
</dbReference>